<evidence type="ECO:0000256" key="3">
    <source>
        <dbReference type="SAM" id="SignalP"/>
    </source>
</evidence>
<dbReference type="Gene3D" id="3.20.20.80">
    <property type="entry name" value="Glycosidases"/>
    <property type="match status" value="2"/>
</dbReference>
<dbReference type="PANTHER" id="PTHR43405:SF1">
    <property type="entry name" value="GLYCOSYL HYDROLASE DIGH"/>
    <property type="match status" value="1"/>
</dbReference>
<evidence type="ECO:0000256" key="2">
    <source>
        <dbReference type="SAM" id="MobiDB-lite"/>
    </source>
</evidence>
<feature type="signal peptide" evidence="3">
    <location>
        <begin position="1"/>
        <end position="20"/>
    </location>
</feature>
<dbReference type="PATRIC" id="fig|999422.3.peg.2124"/>
<dbReference type="AlphaFoldDB" id="H1HPC5"/>
<feature type="chain" id="PRO_5003551629" description="Glycosyl hydrolase-like 10 domain-containing protein" evidence="3">
    <location>
        <begin position="21"/>
        <end position="537"/>
    </location>
</feature>
<organism evidence="5 6">
    <name type="scientific">Segatella maculosa OT 289</name>
    <dbReference type="NCBI Taxonomy" id="999422"/>
    <lineage>
        <taxon>Bacteria</taxon>
        <taxon>Pseudomonadati</taxon>
        <taxon>Bacteroidota</taxon>
        <taxon>Bacteroidia</taxon>
        <taxon>Bacteroidales</taxon>
        <taxon>Prevotellaceae</taxon>
        <taxon>Segatella</taxon>
    </lineage>
</organism>
<evidence type="ECO:0000259" key="4">
    <source>
        <dbReference type="Pfam" id="PF02638"/>
    </source>
</evidence>
<dbReference type="RefSeq" id="WP_008566060.1">
    <property type="nucleotide sequence ID" value="NZ_JH594507.1"/>
</dbReference>
<sequence length="537" mass="61125">MTKKFILSLLLLVTSFLSLSAQPKREVRAVWLTTIGGLDWPHNYARQGLAIEKQQQELRTILDKLQKAGVNTVLLQARIRGTVIYPSDKEPWDGCLSGLPGTAPGYDALGFAIEECHKRGMELHAWVVTIPVGKWNGLGCKRLRQRFPHLIVKIGEDGYMNPEKPQTADYLAEICREITERYDIDGIHLDYIRYPETWKIKVSSDQGRANITSIVAKIHDAVKPVKPWIKMSCSPIGKADDLTRYWSHGWNARKTVLQDAQQWLKDGLMDALFPMMYFKDNNFYPFAIDWKEQSEGKIVVPGLGIYFMSPREKNWDLGDITREMHVARQYGMGHAYFRSRFFTDNLKGIYDIAAEDIDKNPALVPAMTWAETDKPQAPTLLSAQNGRLEWLTRQGLTYNIYSSKTWPVDISRSENLMLSRQEIGNLAIPDDDSRYYAVTAMDRFGNESSPTQSQNKEKSAESKLIPNDGTQARLPEWALRNDGIIMLAGITGNLLRKLQQKGDSVDIKSVPNGFYQLRSLNRTGISHCLGYLMIKRF</sequence>
<dbReference type="PANTHER" id="PTHR43405">
    <property type="entry name" value="GLYCOSYL HYDROLASE DIGH"/>
    <property type="match status" value="1"/>
</dbReference>
<dbReference type="EMBL" id="AGEK01000035">
    <property type="protein sequence ID" value="EHO67894.1"/>
    <property type="molecule type" value="Genomic_DNA"/>
</dbReference>
<comment type="caution">
    <text evidence="5">The sequence shown here is derived from an EMBL/GenBank/DDBJ whole genome shotgun (WGS) entry which is preliminary data.</text>
</comment>
<dbReference type="Pfam" id="PF02638">
    <property type="entry name" value="GHL10"/>
    <property type="match status" value="2"/>
</dbReference>
<feature type="region of interest" description="Disordered" evidence="2">
    <location>
        <begin position="445"/>
        <end position="467"/>
    </location>
</feature>
<dbReference type="InterPro" id="IPR003790">
    <property type="entry name" value="GHL10"/>
</dbReference>
<dbReference type="STRING" id="999422.HMPREF9944_02019"/>
<dbReference type="InterPro" id="IPR052177">
    <property type="entry name" value="Divisome_Glycosyl_Hydrolase"/>
</dbReference>
<evidence type="ECO:0000313" key="6">
    <source>
        <dbReference type="Proteomes" id="UP000003167"/>
    </source>
</evidence>
<keyword evidence="6" id="KW-1185">Reference proteome</keyword>
<evidence type="ECO:0000313" key="5">
    <source>
        <dbReference type="EMBL" id="EHO67894.1"/>
    </source>
</evidence>
<feature type="domain" description="Glycosyl hydrolase-like 10" evidence="4">
    <location>
        <begin position="208"/>
        <end position="301"/>
    </location>
</feature>
<name>H1HPC5_9BACT</name>
<dbReference type="HOGENOM" id="CLU_019247_3_0_10"/>
<keyword evidence="1 3" id="KW-0732">Signal</keyword>
<dbReference type="SUPFAM" id="SSF51445">
    <property type="entry name" value="(Trans)glycosidases"/>
    <property type="match status" value="1"/>
</dbReference>
<protein>
    <recommendedName>
        <fullName evidence="4">Glycosyl hydrolase-like 10 domain-containing protein</fullName>
    </recommendedName>
</protein>
<gene>
    <name evidence="5" type="ORF">HMPREF9944_02019</name>
</gene>
<dbReference type="Proteomes" id="UP000003167">
    <property type="component" value="Unassembled WGS sequence"/>
</dbReference>
<feature type="domain" description="Glycosyl hydrolase-like 10" evidence="4">
    <location>
        <begin position="26"/>
        <end position="196"/>
    </location>
</feature>
<accession>H1HPC5</accession>
<reference evidence="5 6" key="1">
    <citation type="submission" date="2011-12" db="EMBL/GenBank/DDBJ databases">
        <title>The Genome Sequence of Prevotella maculosa OT 289.</title>
        <authorList>
            <consortium name="The Broad Institute Genome Sequencing Platform"/>
            <person name="Earl A."/>
            <person name="Ward D."/>
            <person name="Feldgarden M."/>
            <person name="Gevers D."/>
            <person name="Izard J."/>
            <person name="Blanton J.M."/>
            <person name="Mathney J."/>
            <person name="Tanner A.C."/>
            <person name="Dewhirst F.E."/>
            <person name="Young S.K."/>
            <person name="Zeng Q."/>
            <person name="Gargeya S."/>
            <person name="Fitzgerald M."/>
            <person name="Haas B."/>
            <person name="Abouelleil A."/>
            <person name="Alvarado L."/>
            <person name="Arachchi H.M."/>
            <person name="Berlin A."/>
            <person name="Chapman S.B."/>
            <person name="Gearin G."/>
            <person name="Goldberg J."/>
            <person name="Griggs A."/>
            <person name="Gujja S."/>
            <person name="Hansen M."/>
            <person name="Heiman D."/>
            <person name="Howarth C."/>
            <person name="Larimer J."/>
            <person name="Lui A."/>
            <person name="MacDonald P.J.P."/>
            <person name="McCowen C."/>
            <person name="Montmayeur A."/>
            <person name="Murphy C."/>
            <person name="Neiman D."/>
            <person name="Pearson M."/>
            <person name="Priest M."/>
            <person name="Roberts A."/>
            <person name="Saif S."/>
            <person name="Shea T."/>
            <person name="Sisk P."/>
            <person name="Stolte C."/>
            <person name="Sykes S."/>
            <person name="Wortman J."/>
            <person name="Nusbaum C."/>
            <person name="Birren B."/>
        </authorList>
    </citation>
    <scope>NUCLEOTIDE SEQUENCE [LARGE SCALE GENOMIC DNA]</scope>
    <source>
        <strain evidence="5 6">OT 289</strain>
    </source>
</reference>
<proteinExistence type="predicted"/>
<dbReference type="InterPro" id="IPR017853">
    <property type="entry name" value="GH"/>
</dbReference>
<dbReference type="OrthoDB" id="9773203at2"/>
<evidence type="ECO:0000256" key="1">
    <source>
        <dbReference type="ARBA" id="ARBA00022729"/>
    </source>
</evidence>